<dbReference type="Pfam" id="PF16290">
    <property type="entry name" value="DUF4936"/>
    <property type="match status" value="1"/>
</dbReference>
<evidence type="ECO:0000313" key="1">
    <source>
        <dbReference type="EMBL" id="AKM28967.1"/>
    </source>
</evidence>
<accession>A0A0H3WMN0</accession>
<reference evidence="1" key="1">
    <citation type="submission" date="2016-06" db="EMBL/GenBank/DDBJ databases">
        <title>Complete Genome Sequence of Pandoraea faecigallinarum DSM-23572.</title>
        <authorList>
            <person name="Yong D."/>
            <person name="Ee R."/>
            <person name="Lim Y.-L."/>
            <person name="Yin W.-F."/>
            <person name="Chan K.-G."/>
        </authorList>
    </citation>
    <scope>NUCLEOTIDE SEQUENCE</scope>
    <source>
        <strain evidence="1">DSM 23572</strain>
    </source>
</reference>
<dbReference type="PATRIC" id="fig|656179.3.peg.153"/>
<dbReference type="KEGG" id="pfg:AB870_00710"/>
<evidence type="ECO:0000313" key="2">
    <source>
        <dbReference type="Proteomes" id="UP000035651"/>
    </source>
</evidence>
<organism evidence="1 2">
    <name type="scientific">Pandoraea faecigallinarum</name>
    <dbReference type="NCBI Taxonomy" id="656179"/>
    <lineage>
        <taxon>Bacteria</taxon>
        <taxon>Pseudomonadati</taxon>
        <taxon>Pseudomonadota</taxon>
        <taxon>Betaproteobacteria</taxon>
        <taxon>Burkholderiales</taxon>
        <taxon>Burkholderiaceae</taxon>
        <taxon>Pandoraea</taxon>
    </lineage>
</organism>
<name>A0A0H3WMN0_9BURK</name>
<dbReference type="EMBL" id="CP011807">
    <property type="protein sequence ID" value="AKM28967.1"/>
    <property type="molecule type" value="Genomic_DNA"/>
</dbReference>
<dbReference type="AlphaFoldDB" id="A0A0H3WMN0"/>
<proteinExistence type="predicted"/>
<keyword evidence="2" id="KW-1185">Reference proteome</keyword>
<sequence>MDCYVYYRVSGAHADAARLAVTQLFALTATRFGVVGRLQRRADASSNDIANDSATWMERYDDVGPAFVPALAQMATECGVAALADGGRHVECFVDIPSSPHPCA</sequence>
<protein>
    <recommendedName>
        <fullName evidence="3">DUF4936 domain-containing protein</fullName>
    </recommendedName>
</protein>
<evidence type="ECO:0008006" key="3">
    <source>
        <dbReference type="Google" id="ProtNLM"/>
    </source>
</evidence>
<gene>
    <name evidence="1" type="ORF">AB870_00710</name>
</gene>
<dbReference type="RefSeq" id="WP_047904932.1">
    <property type="nucleotide sequence ID" value="NZ_CP011807.3"/>
</dbReference>
<dbReference type="Proteomes" id="UP000035651">
    <property type="component" value="Chromosome"/>
</dbReference>
<dbReference type="STRING" id="656179.AB870_00710"/>
<dbReference type="InterPro" id="IPR032556">
    <property type="entry name" value="DUF4936"/>
</dbReference>
<dbReference type="OrthoDB" id="8527613at2"/>